<protein>
    <submittedName>
        <fullName evidence="1">Uncharacterized protein</fullName>
    </submittedName>
</protein>
<evidence type="ECO:0000313" key="2">
    <source>
        <dbReference type="Proteomes" id="UP000070163"/>
    </source>
</evidence>
<proteinExistence type="predicted"/>
<comment type="caution">
    <text evidence="1">The sequence shown here is derived from an EMBL/GenBank/DDBJ whole genome shotgun (WGS) entry which is preliminary data.</text>
</comment>
<name>A0A133UAD4_9EURY</name>
<gene>
    <name evidence="1" type="ORF">AKJ57_02305</name>
</gene>
<dbReference type="Proteomes" id="UP000070163">
    <property type="component" value="Unassembled WGS sequence"/>
</dbReference>
<keyword evidence="2" id="KW-1185">Reference proteome</keyword>
<evidence type="ECO:0000313" key="1">
    <source>
        <dbReference type="EMBL" id="KXA91150.1"/>
    </source>
</evidence>
<sequence length="79" mass="8978">MDLAGFEGFYLLGTQEEEDVWLSRNSAANYFSYIKSFYGKFGCFVEVKTPSLDVANERSELKAADIRKLVDARPSLRCL</sequence>
<organism evidence="1 2">
    <name type="scientific">candidate division MSBL1 archaeon SCGC-AAA259A05</name>
    <dbReference type="NCBI Taxonomy" id="1698259"/>
    <lineage>
        <taxon>Archaea</taxon>
        <taxon>Methanobacteriati</taxon>
        <taxon>Methanobacteriota</taxon>
        <taxon>candidate division MSBL1</taxon>
    </lineage>
</organism>
<dbReference type="EMBL" id="LHXJ01000019">
    <property type="protein sequence ID" value="KXA91150.1"/>
    <property type="molecule type" value="Genomic_DNA"/>
</dbReference>
<dbReference type="AlphaFoldDB" id="A0A133UAD4"/>
<accession>A0A133UAD4</accession>
<reference evidence="1 2" key="1">
    <citation type="journal article" date="2016" name="Sci. Rep.">
        <title>Metabolic traits of an uncultured archaeal lineage -MSBL1- from brine pools of the Red Sea.</title>
        <authorList>
            <person name="Mwirichia R."/>
            <person name="Alam I."/>
            <person name="Rashid M."/>
            <person name="Vinu M."/>
            <person name="Ba-Alawi W."/>
            <person name="Anthony Kamau A."/>
            <person name="Kamanda Ngugi D."/>
            <person name="Goker M."/>
            <person name="Klenk H.P."/>
            <person name="Bajic V."/>
            <person name="Stingl U."/>
        </authorList>
    </citation>
    <scope>NUCLEOTIDE SEQUENCE [LARGE SCALE GENOMIC DNA]</scope>
    <source>
        <strain evidence="1">SCGC-AAA259A05</strain>
    </source>
</reference>